<reference evidence="1" key="1">
    <citation type="submission" date="2021-05" db="EMBL/GenBank/DDBJ databases">
        <authorList>
            <person name="Scholz U."/>
            <person name="Mascher M."/>
            <person name="Fiebig A."/>
        </authorList>
    </citation>
    <scope>NUCLEOTIDE SEQUENCE [LARGE SCALE GENOMIC DNA]</scope>
</reference>
<evidence type="ECO:0000313" key="1">
    <source>
        <dbReference type="EnsemblPlants" id="AVESA.00010b.r2.1DG0150180.1.CDS"/>
    </source>
</evidence>
<accession>A0ACD5TZB7</accession>
<reference evidence="1" key="2">
    <citation type="submission" date="2025-09" db="UniProtKB">
        <authorList>
            <consortium name="EnsemblPlants"/>
        </authorList>
    </citation>
    <scope>IDENTIFICATION</scope>
</reference>
<name>A0ACD5TZB7_AVESA</name>
<sequence length="393" mass="44404">MGCIRSEGLWFLDGFSVRGLRTQLNTVSASRVELGLPYLHLPYASIKPSLLVAAQSGLKAQHQRRRGRHCVRARERISVERKCKGYMDNSCVTDASSQSDEGDTTFKWRVENFSSLVGKGEGWTTSRMFEISGFRWYLKLNPRDIKSGDENEYISLRLALSIESVRPYMVLGATFKFWIYDQLHGKRHEQHQVSHGFQSASRCSGTPCIVSLAALTDKSAGFLVNNTCVFGVELIKAVAAKANFVSEVLFVQKIKNICSGPQVYTWNIEDFFALKSRSNSPDFELCGHKWFITIDPSYENGNYISLFMSMKVPDTLERNSANLVEFSICIKNQEAGDSKREKVRCEFSKNSPRWGFNRFISLEEFKDSSNGYLVKTKCCIEAQVAVIGTSKVD</sequence>
<proteinExistence type="predicted"/>
<protein>
    <submittedName>
        <fullName evidence="1">Uncharacterized protein</fullName>
    </submittedName>
</protein>
<evidence type="ECO:0000313" key="2">
    <source>
        <dbReference type="Proteomes" id="UP001732700"/>
    </source>
</evidence>
<keyword evidence="2" id="KW-1185">Reference proteome</keyword>
<dbReference type="EnsemblPlants" id="AVESA.00010b.r2.1DG0150180.1">
    <property type="protein sequence ID" value="AVESA.00010b.r2.1DG0150180.1.CDS"/>
    <property type="gene ID" value="AVESA.00010b.r2.1DG0150180"/>
</dbReference>
<dbReference type="Proteomes" id="UP001732700">
    <property type="component" value="Chromosome 1D"/>
</dbReference>
<organism evidence="1 2">
    <name type="scientific">Avena sativa</name>
    <name type="common">Oat</name>
    <dbReference type="NCBI Taxonomy" id="4498"/>
    <lineage>
        <taxon>Eukaryota</taxon>
        <taxon>Viridiplantae</taxon>
        <taxon>Streptophyta</taxon>
        <taxon>Embryophyta</taxon>
        <taxon>Tracheophyta</taxon>
        <taxon>Spermatophyta</taxon>
        <taxon>Magnoliopsida</taxon>
        <taxon>Liliopsida</taxon>
        <taxon>Poales</taxon>
        <taxon>Poaceae</taxon>
        <taxon>BOP clade</taxon>
        <taxon>Pooideae</taxon>
        <taxon>Poodae</taxon>
        <taxon>Poeae</taxon>
        <taxon>Poeae Chloroplast Group 1 (Aveneae type)</taxon>
        <taxon>Aveninae</taxon>
        <taxon>Avena</taxon>
    </lineage>
</organism>